<keyword evidence="2" id="KW-1185">Reference proteome</keyword>
<dbReference type="OrthoDB" id="10321028at2759"/>
<dbReference type="EMBL" id="CAACVG010009424">
    <property type="protein sequence ID" value="VEN53209.1"/>
    <property type="molecule type" value="Genomic_DNA"/>
</dbReference>
<sequence length="92" mass="11147">MMLTRKLRILTTSMLEKEEIIRNLKNLGHFTPKCSCQGEGIIRYKDIGYRNLTLHNLQYMKLNQMTLRIYLVRVNRQPILKQCRIWKQNLLR</sequence>
<dbReference type="Proteomes" id="UP000410492">
    <property type="component" value="Unassembled WGS sequence"/>
</dbReference>
<name>A0A653CZA0_CALMS</name>
<evidence type="ECO:0000313" key="2">
    <source>
        <dbReference type="Proteomes" id="UP000410492"/>
    </source>
</evidence>
<evidence type="ECO:0000313" key="1">
    <source>
        <dbReference type="EMBL" id="VEN53209.1"/>
    </source>
</evidence>
<organism evidence="1 2">
    <name type="scientific">Callosobruchus maculatus</name>
    <name type="common">Southern cowpea weevil</name>
    <name type="synonym">Pulse bruchid</name>
    <dbReference type="NCBI Taxonomy" id="64391"/>
    <lineage>
        <taxon>Eukaryota</taxon>
        <taxon>Metazoa</taxon>
        <taxon>Ecdysozoa</taxon>
        <taxon>Arthropoda</taxon>
        <taxon>Hexapoda</taxon>
        <taxon>Insecta</taxon>
        <taxon>Pterygota</taxon>
        <taxon>Neoptera</taxon>
        <taxon>Endopterygota</taxon>
        <taxon>Coleoptera</taxon>
        <taxon>Polyphaga</taxon>
        <taxon>Cucujiformia</taxon>
        <taxon>Chrysomeloidea</taxon>
        <taxon>Chrysomelidae</taxon>
        <taxon>Bruchinae</taxon>
        <taxon>Bruchini</taxon>
        <taxon>Callosobruchus</taxon>
    </lineage>
</organism>
<gene>
    <name evidence="1" type="ORF">CALMAC_LOCUS13091</name>
</gene>
<accession>A0A653CZA0</accession>
<dbReference type="AlphaFoldDB" id="A0A653CZA0"/>
<reference evidence="1 2" key="1">
    <citation type="submission" date="2019-01" db="EMBL/GenBank/DDBJ databases">
        <authorList>
            <person name="Sayadi A."/>
        </authorList>
    </citation>
    <scope>NUCLEOTIDE SEQUENCE [LARGE SCALE GENOMIC DNA]</scope>
</reference>
<proteinExistence type="predicted"/>
<protein>
    <submittedName>
        <fullName evidence="1">Uncharacterized protein</fullName>
    </submittedName>
</protein>